<sequence length="120" mass="13284">MNHQKPSGLPQALKRKLERFRTLVELASDFEAENNPDEAEKAEELAHQTLTAALPDWAAATAQMFEAQAAEIAKLAKATPDDFRQLDERRLQAVVTLLKTAGTHMEAFRAAADQIIESGR</sequence>
<dbReference type="RefSeq" id="WP_345351656.1">
    <property type="nucleotide sequence ID" value="NZ_BAABHJ010000005.1"/>
</dbReference>
<dbReference type="EMBL" id="BAABHJ010000005">
    <property type="protein sequence ID" value="GAA4605531.1"/>
    <property type="molecule type" value="Genomic_DNA"/>
</dbReference>
<evidence type="ECO:0008006" key="3">
    <source>
        <dbReference type="Google" id="ProtNLM"/>
    </source>
</evidence>
<keyword evidence="2" id="KW-1185">Reference proteome</keyword>
<evidence type="ECO:0000313" key="2">
    <source>
        <dbReference type="Proteomes" id="UP001500212"/>
    </source>
</evidence>
<organism evidence="1 2">
    <name type="scientific">Actinoallomurus liliacearum</name>
    <dbReference type="NCBI Taxonomy" id="1080073"/>
    <lineage>
        <taxon>Bacteria</taxon>
        <taxon>Bacillati</taxon>
        <taxon>Actinomycetota</taxon>
        <taxon>Actinomycetes</taxon>
        <taxon>Streptosporangiales</taxon>
        <taxon>Thermomonosporaceae</taxon>
        <taxon>Actinoallomurus</taxon>
    </lineage>
</organism>
<accession>A0ABP8THK4</accession>
<gene>
    <name evidence="1" type="ORF">GCM10023195_19310</name>
</gene>
<protein>
    <recommendedName>
        <fullName evidence="3">PE domain-containing protein</fullName>
    </recommendedName>
</protein>
<reference evidence="2" key="1">
    <citation type="journal article" date="2019" name="Int. J. Syst. Evol. Microbiol.">
        <title>The Global Catalogue of Microorganisms (GCM) 10K type strain sequencing project: providing services to taxonomists for standard genome sequencing and annotation.</title>
        <authorList>
            <consortium name="The Broad Institute Genomics Platform"/>
            <consortium name="The Broad Institute Genome Sequencing Center for Infectious Disease"/>
            <person name="Wu L."/>
            <person name="Ma J."/>
        </authorList>
    </citation>
    <scope>NUCLEOTIDE SEQUENCE [LARGE SCALE GENOMIC DNA]</scope>
    <source>
        <strain evidence="2">JCM 17938</strain>
    </source>
</reference>
<comment type="caution">
    <text evidence="1">The sequence shown here is derived from an EMBL/GenBank/DDBJ whole genome shotgun (WGS) entry which is preliminary data.</text>
</comment>
<proteinExistence type="predicted"/>
<dbReference type="Proteomes" id="UP001500212">
    <property type="component" value="Unassembled WGS sequence"/>
</dbReference>
<evidence type="ECO:0000313" key="1">
    <source>
        <dbReference type="EMBL" id="GAA4605531.1"/>
    </source>
</evidence>
<name>A0ABP8THK4_9ACTN</name>